<comment type="subcellular location">
    <subcellularLocation>
        <location evidence="2">Vacuole membrane</location>
        <topology evidence="2">Multi-pass membrane protein</topology>
    </subcellularLocation>
</comment>
<evidence type="ECO:0000313" key="12">
    <source>
        <dbReference type="Proteomes" id="UP001297092"/>
    </source>
</evidence>
<dbReference type="InterPro" id="IPR045175">
    <property type="entry name" value="M28_fam"/>
</dbReference>
<keyword evidence="6 9" id="KW-1133">Transmembrane helix</keyword>
<dbReference type="RefSeq" id="WP_214112087.1">
    <property type="nucleotide sequence ID" value="NZ_JAHCTB010000001.1"/>
</dbReference>
<organism evidence="11 12">
    <name type="scientific">Aequorivita echinoideorum</name>
    <dbReference type="NCBI Taxonomy" id="1549647"/>
    <lineage>
        <taxon>Bacteria</taxon>
        <taxon>Pseudomonadati</taxon>
        <taxon>Bacteroidota</taxon>
        <taxon>Flavobacteriia</taxon>
        <taxon>Flavobacteriales</taxon>
        <taxon>Flavobacteriaceae</taxon>
        <taxon>Aequorivita</taxon>
    </lineage>
</organism>
<evidence type="ECO:0000313" key="11">
    <source>
        <dbReference type="EMBL" id="MBT0607233.1"/>
    </source>
</evidence>
<dbReference type="SUPFAM" id="SSF53187">
    <property type="entry name" value="Zn-dependent exopeptidases"/>
    <property type="match status" value="1"/>
</dbReference>
<feature type="transmembrane region" description="Helical" evidence="9">
    <location>
        <begin position="537"/>
        <end position="554"/>
    </location>
</feature>
<keyword evidence="7" id="KW-0325">Glycoprotein</keyword>
<dbReference type="Pfam" id="PF04389">
    <property type="entry name" value="Peptidase_M28"/>
    <property type="match status" value="1"/>
</dbReference>
<reference evidence="11 12" key="1">
    <citation type="submission" date="2021-05" db="EMBL/GenBank/DDBJ databases">
        <title>Aequorivita echinoideorum JCM 30378 genome.</title>
        <authorList>
            <person name="Zhang H."/>
            <person name="Li C."/>
        </authorList>
    </citation>
    <scope>NUCLEOTIDE SEQUENCE [LARGE SCALE GENOMIC DNA]</scope>
    <source>
        <strain evidence="11 12">JCM30378</strain>
    </source>
</reference>
<dbReference type="EMBL" id="JAHCTB010000001">
    <property type="protein sequence ID" value="MBT0607233.1"/>
    <property type="molecule type" value="Genomic_DNA"/>
</dbReference>
<keyword evidence="5" id="KW-0926">Vacuole</keyword>
<comment type="caution">
    <text evidence="11">The sequence shown here is derived from an EMBL/GenBank/DDBJ whole genome shotgun (WGS) entry which is preliminary data.</text>
</comment>
<name>A0ABS5S2L0_9FLAO</name>
<evidence type="ECO:0000256" key="1">
    <source>
        <dbReference type="ARBA" id="ARBA00003273"/>
    </source>
</evidence>
<feature type="transmembrane region" description="Helical" evidence="9">
    <location>
        <begin position="362"/>
        <end position="384"/>
    </location>
</feature>
<proteinExistence type="inferred from homology"/>
<evidence type="ECO:0000256" key="7">
    <source>
        <dbReference type="ARBA" id="ARBA00023180"/>
    </source>
</evidence>
<dbReference type="Proteomes" id="UP001297092">
    <property type="component" value="Unassembled WGS sequence"/>
</dbReference>
<dbReference type="PANTHER" id="PTHR12147:SF58">
    <property type="entry name" value="VACUOLAR MEMBRANE PROTEASE"/>
    <property type="match status" value="1"/>
</dbReference>
<dbReference type="PANTHER" id="PTHR12147">
    <property type="entry name" value="METALLOPEPTIDASE M28 FAMILY MEMBER"/>
    <property type="match status" value="1"/>
</dbReference>
<feature type="transmembrane region" description="Helical" evidence="9">
    <location>
        <begin position="433"/>
        <end position="450"/>
    </location>
</feature>
<gene>
    <name evidence="11" type="ORF">KIV10_03470</name>
</gene>
<keyword evidence="12" id="KW-1185">Reference proteome</keyword>
<feature type="transmembrane region" description="Helical" evidence="9">
    <location>
        <begin position="456"/>
        <end position="473"/>
    </location>
</feature>
<sequence>MKFFSAILSAVIIVALVYLSFFCLMPNNGSDAATPSTEFSTERALVPLQTISSAQHYIGTEAHEGVRQFLVSEFEKMGLEVEIQEDFVLNNKSRSLDKPKNIIARIKGSGTGKSLLLLSHYDSALTPSYGASDAGSGIVTILESLRAYLAGGNKPINDIIILFTDAEEIGLDGAYLFVTEHRWAKNVGLALNFEARGSGGPSNMILETNGGNKNLINAFIEANPDFPVASSLMYSVYKMLPNDTDSTVLREEADVDGFFFAFIDDHFDYHTANDTVENLDINTLQHQGSYLLPLLKYFSNADLSQLKSAEDDVYVNFPLVKMISYPFSWILPMLIIAIIIFLFLIFYGFFKRKLDLKIVGKGFATFLGALLLCGSLGFFGWKLLLNIYPHYNEILHGFKYNGHSYVAFFVLFSISILFALYKNYGRRDQIASLLVAPVTFWLIINALVFWKLKGAAFFIIPVFFSLIALFLLIRQEKPNLFVMVFLAIPAIFLFSPLIQFFPVGLGSSMVVISSVFTVLLFGLLLPVFGFYKWKNTLAALCFLSAVGFLIKAHITSDFSENRQKPNSLNYFEDKDSNQSYWLTYDGILDSWTQNYLGENPEDATKFIKNFSTSKYNSGYTFAAPAPFKNLEHFEIILEKDSVGTANKYAAFTIFPKKNSNQIELYVPKNIEFKNLEFNGKQAEFSKRESNLLLRYYISDSDSLHINYSISKDIPVAFTVFESSFDLLKNRNFSIPKRPKSMMPKPFVVTDAVIAKRSFTPDTLQKKKRDSIFILSEILSTQ</sequence>
<evidence type="ECO:0000256" key="3">
    <source>
        <dbReference type="ARBA" id="ARBA00010918"/>
    </source>
</evidence>
<evidence type="ECO:0000256" key="8">
    <source>
        <dbReference type="ARBA" id="ARBA00031512"/>
    </source>
</evidence>
<dbReference type="InterPro" id="IPR007484">
    <property type="entry name" value="Peptidase_M28"/>
</dbReference>
<evidence type="ECO:0000259" key="10">
    <source>
        <dbReference type="Pfam" id="PF04389"/>
    </source>
</evidence>
<evidence type="ECO:0000256" key="4">
    <source>
        <dbReference type="ARBA" id="ARBA00017435"/>
    </source>
</evidence>
<accession>A0ABS5S2L0</accession>
<feature type="transmembrane region" description="Helical" evidence="9">
    <location>
        <begin position="329"/>
        <end position="350"/>
    </location>
</feature>
<feature type="transmembrane region" description="Helical" evidence="9">
    <location>
        <begin position="404"/>
        <end position="421"/>
    </location>
</feature>
<evidence type="ECO:0000256" key="5">
    <source>
        <dbReference type="ARBA" id="ARBA00022554"/>
    </source>
</evidence>
<feature type="domain" description="Peptidase M28" evidence="10">
    <location>
        <begin position="101"/>
        <end position="292"/>
    </location>
</feature>
<comment type="similarity">
    <text evidence="3">Belongs to the peptidase M28 family.</text>
</comment>
<comment type="function">
    <text evidence="1">May be involved in vacuolar sorting and osmoregulation.</text>
</comment>
<feature type="transmembrane region" description="Helical" evidence="9">
    <location>
        <begin position="480"/>
        <end position="501"/>
    </location>
</feature>
<feature type="transmembrane region" description="Helical" evidence="9">
    <location>
        <begin position="507"/>
        <end position="530"/>
    </location>
</feature>
<evidence type="ECO:0000256" key="6">
    <source>
        <dbReference type="ARBA" id="ARBA00022989"/>
    </source>
</evidence>
<evidence type="ECO:0000256" key="2">
    <source>
        <dbReference type="ARBA" id="ARBA00004128"/>
    </source>
</evidence>
<dbReference type="Gene3D" id="3.40.630.10">
    <property type="entry name" value="Zn peptidases"/>
    <property type="match status" value="1"/>
</dbReference>
<keyword evidence="9" id="KW-0472">Membrane</keyword>
<evidence type="ECO:0000256" key="9">
    <source>
        <dbReference type="SAM" id="Phobius"/>
    </source>
</evidence>
<protein>
    <recommendedName>
        <fullName evidence="4">Vacuolar membrane protease</fullName>
    </recommendedName>
    <alternativeName>
        <fullName evidence="8">FXNA-related family protease 1</fullName>
    </alternativeName>
</protein>
<keyword evidence="9" id="KW-0812">Transmembrane</keyword>